<proteinExistence type="inferred from homology"/>
<dbReference type="Pfam" id="PF06386">
    <property type="entry name" value="GvpL_GvpF"/>
    <property type="match status" value="1"/>
</dbReference>
<evidence type="ECO:0000256" key="1">
    <source>
        <dbReference type="ARBA" id="ARBA00022987"/>
    </source>
</evidence>
<dbReference type="EMBL" id="CP051167">
    <property type="protein sequence ID" value="QIZ71288.1"/>
    <property type="molecule type" value="Genomic_DNA"/>
</dbReference>
<dbReference type="PANTHER" id="PTHR36852">
    <property type="entry name" value="PROTEIN GVPL 2"/>
    <property type="match status" value="1"/>
</dbReference>
<evidence type="ECO:0000313" key="5">
    <source>
        <dbReference type="Proteomes" id="UP000500857"/>
    </source>
</evidence>
<dbReference type="Proteomes" id="UP000500857">
    <property type="component" value="Chromosome"/>
</dbReference>
<dbReference type="InterPro" id="IPR009430">
    <property type="entry name" value="GvpL/GvpF"/>
</dbReference>
<keyword evidence="5" id="KW-1185">Reference proteome</keyword>
<sequence>MYVYAFVYHRDLDLELPLGIARPVRLVVGDRLAAVVEPDVAIDELQADDERLMHAVLAHDRVICDINRQTDALLPLRFGTLFPSEETLRTHLKGRDREYGDKLDRLAGKAEFTLKFTPGDSPDETAPSPLKGKDYLLAKKQRYRERQLFQREQKREWEEIRAAISALYPEAIVAEAQEDSQRIHLLAPYPNETLSQVHLPAWQQACPRWQIQLDGPLPVYHFA</sequence>
<reference evidence="4 5" key="1">
    <citation type="submission" date="2020-04" db="EMBL/GenBank/DDBJ databases">
        <authorList>
            <person name="Basu S."/>
            <person name="Maruthanayagam V."/>
            <person name="Chakraborty S."/>
            <person name="Pramanik A."/>
            <person name="Mukherjee J."/>
            <person name="Brink B."/>
        </authorList>
    </citation>
    <scope>NUCLEOTIDE SEQUENCE [LARGE SCALE GENOMIC DNA]</scope>
    <source>
        <strain evidence="4 5">AP17</strain>
    </source>
</reference>
<evidence type="ECO:0000256" key="3">
    <source>
        <dbReference type="ARBA" id="ARBA00035643"/>
    </source>
</evidence>
<accession>A0A6H1TXF2</accession>
<dbReference type="GO" id="GO:0031412">
    <property type="term" value="P:gas vesicle organization"/>
    <property type="evidence" value="ECO:0007669"/>
    <property type="project" value="InterPro"/>
</dbReference>
<organism evidence="4 5">
    <name type="scientific">Oxynema aestuarii AP17</name>
    <dbReference type="NCBI Taxonomy" id="2064643"/>
    <lineage>
        <taxon>Bacteria</taxon>
        <taxon>Bacillati</taxon>
        <taxon>Cyanobacteriota</taxon>
        <taxon>Cyanophyceae</taxon>
        <taxon>Oscillatoriophycideae</taxon>
        <taxon>Oscillatoriales</taxon>
        <taxon>Oscillatoriaceae</taxon>
        <taxon>Oxynema</taxon>
        <taxon>Oxynema aestuarii</taxon>
    </lineage>
</organism>
<evidence type="ECO:0000313" key="4">
    <source>
        <dbReference type="EMBL" id="QIZ71288.1"/>
    </source>
</evidence>
<dbReference type="PANTHER" id="PTHR36852:SF1">
    <property type="entry name" value="PROTEIN GVPL 2"/>
    <property type="match status" value="1"/>
</dbReference>
<dbReference type="KEGG" id="oxy:HCG48_12420"/>
<comment type="subcellular location">
    <subcellularLocation>
        <location evidence="2">Gas vesicle</location>
    </subcellularLocation>
</comment>
<evidence type="ECO:0000256" key="2">
    <source>
        <dbReference type="ARBA" id="ARBA00035108"/>
    </source>
</evidence>
<name>A0A6H1TXF2_9CYAN</name>
<comment type="similarity">
    <text evidence="3">Belongs to the gas vesicle GvpF/GvpL family.</text>
</comment>
<protein>
    <submittedName>
        <fullName evidence="4">Gas vesicle protein</fullName>
    </submittedName>
</protein>
<dbReference type="GO" id="GO:0031411">
    <property type="term" value="C:gas vesicle"/>
    <property type="evidence" value="ECO:0007669"/>
    <property type="project" value="UniProtKB-SubCell"/>
</dbReference>
<dbReference type="AlphaFoldDB" id="A0A6H1TXF2"/>
<keyword evidence="1" id="KW-0304">Gas vesicle</keyword>
<gene>
    <name evidence="4" type="ORF">HCG48_12420</name>
</gene>
<dbReference type="RefSeq" id="WP_168569441.1">
    <property type="nucleotide sequence ID" value="NZ_CP051167.1"/>
</dbReference>